<dbReference type="FunFam" id="1.20.1070.10:FF:000096">
    <property type="entry name" value="Odorant receptor 131-2"/>
    <property type="match status" value="1"/>
</dbReference>
<evidence type="ECO:0000313" key="8">
    <source>
        <dbReference type="RefSeq" id="XP_018558433.2"/>
    </source>
</evidence>
<evidence type="ECO:0000256" key="5">
    <source>
        <dbReference type="SAM" id="Phobius"/>
    </source>
</evidence>
<reference evidence="8" key="1">
    <citation type="submission" date="2025-08" db="UniProtKB">
        <authorList>
            <consortium name="RefSeq"/>
        </authorList>
    </citation>
    <scope>IDENTIFICATION</scope>
    <source>
        <tissue evidence="8">Brain</tissue>
    </source>
</reference>
<evidence type="ECO:0000256" key="3">
    <source>
        <dbReference type="ARBA" id="ARBA00022989"/>
    </source>
</evidence>
<feature type="transmembrane region" description="Helical" evidence="5">
    <location>
        <begin position="90"/>
        <end position="107"/>
    </location>
</feature>
<dbReference type="KEGG" id="lcf:108901451"/>
<dbReference type="InterPro" id="IPR052921">
    <property type="entry name" value="GPCR1_Superfamily_Member"/>
</dbReference>
<dbReference type="SUPFAM" id="SSF81321">
    <property type="entry name" value="Family A G protein-coupled receptor-like"/>
    <property type="match status" value="1"/>
</dbReference>
<protein>
    <submittedName>
        <fullName evidence="8">Odorant receptor 131-2-like</fullName>
    </submittedName>
</protein>
<dbReference type="PANTHER" id="PTHR26451">
    <property type="entry name" value="G_PROTEIN_RECEP_F1_2 DOMAIN-CONTAINING PROTEIN"/>
    <property type="match status" value="1"/>
</dbReference>
<dbReference type="GO" id="GO:0005549">
    <property type="term" value="F:odorant binding"/>
    <property type="evidence" value="ECO:0007669"/>
    <property type="project" value="TreeGrafter"/>
</dbReference>
<feature type="domain" description="G-protein coupled receptors family 1 profile" evidence="6">
    <location>
        <begin position="40"/>
        <end position="285"/>
    </location>
</feature>
<sequence length="366" mass="41945">MNVSSVNGTFTVAGTQRDTFTTAVTKNLIVTALCISINYINGTLIHTFRKHQIFYSSPRYILFIHLVINDMMQLALSTLLHIISYALYKISVPFCLILLIITILTTLNTPLNLAGMAVECYIAICVPLRHGQICTIMKTYILIGLIWAASACSILPDLFILLATEPLQFFHSKVLCARDFVFRSNYSQKKREVSHIVCLALVWLTLFYTYFRILFAAKEATADFKKARNTILLHGFQLLLCMLIYVRPMFEQGLLYLLPKQHSTIRFTAYVIVQIMPRFVSPIVYGLRDQTFRRHVTRYLLCKVSTSNHPENVTSTKHDAHYETALTFIRDTFTTAFVKNLIVVLVWLILSYINGTLVATFFRHQT</sequence>
<dbReference type="GO" id="GO:0004984">
    <property type="term" value="F:olfactory receptor activity"/>
    <property type="evidence" value="ECO:0007669"/>
    <property type="project" value="TreeGrafter"/>
</dbReference>
<proteinExistence type="predicted"/>
<dbReference type="RefSeq" id="XP_018558433.2">
    <property type="nucleotide sequence ID" value="XM_018702917.2"/>
</dbReference>
<dbReference type="PANTHER" id="PTHR26451:SF998">
    <property type="entry name" value="ODORANT RECEPTOR-RELATED"/>
    <property type="match status" value="1"/>
</dbReference>
<dbReference type="InterPro" id="IPR000276">
    <property type="entry name" value="GPCR_Rhodpsn"/>
</dbReference>
<dbReference type="Proteomes" id="UP000694890">
    <property type="component" value="Linkage group LG12"/>
</dbReference>
<dbReference type="GO" id="GO:0004930">
    <property type="term" value="F:G protein-coupled receptor activity"/>
    <property type="evidence" value="ECO:0007669"/>
    <property type="project" value="InterPro"/>
</dbReference>
<dbReference type="GO" id="GO:0016020">
    <property type="term" value="C:membrane"/>
    <property type="evidence" value="ECO:0007669"/>
    <property type="project" value="UniProtKB-SubCell"/>
</dbReference>
<evidence type="ECO:0000256" key="2">
    <source>
        <dbReference type="ARBA" id="ARBA00022692"/>
    </source>
</evidence>
<keyword evidence="3 5" id="KW-1133">Transmembrane helix</keyword>
<comment type="subcellular location">
    <subcellularLocation>
        <location evidence="1">Membrane</location>
    </subcellularLocation>
</comment>
<evidence type="ECO:0000259" key="6">
    <source>
        <dbReference type="PROSITE" id="PS50262"/>
    </source>
</evidence>
<keyword evidence="2 5" id="KW-0812">Transmembrane</keyword>
<dbReference type="Pfam" id="PF00001">
    <property type="entry name" value="7tm_1"/>
    <property type="match status" value="1"/>
</dbReference>
<name>A0AAJ7VKI1_LATCA</name>
<evidence type="ECO:0000256" key="4">
    <source>
        <dbReference type="ARBA" id="ARBA00023136"/>
    </source>
</evidence>
<dbReference type="CDD" id="cd00637">
    <property type="entry name" value="7tm_classA_rhodopsin-like"/>
    <property type="match status" value="1"/>
</dbReference>
<feature type="transmembrane region" description="Helical" evidence="5">
    <location>
        <begin position="267"/>
        <end position="287"/>
    </location>
</feature>
<keyword evidence="4 5" id="KW-0472">Membrane</keyword>
<dbReference type="AlphaFoldDB" id="A0AAJ7VKI1"/>
<dbReference type="InterPro" id="IPR017452">
    <property type="entry name" value="GPCR_Rhodpsn_7TM"/>
</dbReference>
<feature type="transmembrane region" description="Helical" evidence="5">
    <location>
        <begin position="340"/>
        <end position="362"/>
    </location>
</feature>
<accession>A0AAJ7VKI1</accession>
<evidence type="ECO:0000313" key="7">
    <source>
        <dbReference type="Proteomes" id="UP000694890"/>
    </source>
</evidence>
<gene>
    <name evidence="8" type="primary">LOC108901451</name>
</gene>
<feature type="transmembrane region" description="Helical" evidence="5">
    <location>
        <begin position="139"/>
        <end position="163"/>
    </location>
</feature>
<feature type="transmembrane region" description="Helical" evidence="5">
    <location>
        <begin position="193"/>
        <end position="211"/>
    </location>
</feature>
<dbReference type="GeneID" id="108901451"/>
<feature type="transmembrane region" description="Helical" evidence="5">
    <location>
        <begin position="28"/>
        <end position="48"/>
    </location>
</feature>
<feature type="transmembrane region" description="Helical" evidence="5">
    <location>
        <begin position="231"/>
        <end position="247"/>
    </location>
</feature>
<dbReference type="Gene3D" id="1.20.1070.10">
    <property type="entry name" value="Rhodopsin 7-helix transmembrane proteins"/>
    <property type="match status" value="1"/>
</dbReference>
<dbReference type="PROSITE" id="PS50262">
    <property type="entry name" value="G_PROTEIN_RECEP_F1_2"/>
    <property type="match status" value="1"/>
</dbReference>
<evidence type="ECO:0000256" key="1">
    <source>
        <dbReference type="ARBA" id="ARBA00004370"/>
    </source>
</evidence>
<organism evidence="7 8">
    <name type="scientific">Lates calcarifer</name>
    <name type="common">Barramundi</name>
    <name type="synonym">Holocentrus calcarifer</name>
    <dbReference type="NCBI Taxonomy" id="8187"/>
    <lineage>
        <taxon>Eukaryota</taxon>
        <taxon>Metazoa</taxon>
        <taxon>Chordata</taxon>
        <taxon>Craniata</taxon>
        <taxon>Vertebrata</taxon>
        <taxon>Euteleostomi</taxon>
        <taxon>Actinopterygii</taxon>
        <taxon>Neopterygii</taxon>
        <taxon>Teleostei</taxon>
        <taxon>Neoteleostei</taxon>
        <taxon>Acanthomorphata</taxon>
        <taxon>Carangaria</taxon>
        <taxon>Carangaria incertae sedis</taxon>
        <taxon>Centropomidae</taxon>
        <taxon>Lates</taxon>
    </lineage>
</organism>
<feature type="transmembrane region" description="Helical" evidence="5">
    <location>
        <begin position="60"/>
        <end position="84"/>
    </location>
</feature>